<evidence type="ECO:0000313" key="3">
    <source>
        <dbReference type="Proteomes" id="UP000299102"/>
    </source>
</evidence>
<dbReference type="OrthoDB" id="7025731at2759"/>
<proteinExistence type="predicted"/>
<reference evidence="2 3" key="1">
    <citation type="journal article" date="2019" name="Commun. Biol.">
        <title>The bagworm genome reveals a unique fibroin gene that provides high tensile strength.</title>
        <authorList>
            <person name="Kono N."/>
            <person name="Nakamura H."/>
            <person name="Ohtoshi R."/>
            <person name="Tomita M."/>
            <person name="Numata K."/>
            <person name="Arakawa K."/>
        </authorList>
    </citation>
    <scope>NUCLEOTIDE SEQUENCE [LARGE SCALE GENOMIC DNA]</scope>
</reference>
<gene>
    <name evidence="2" type="ORF">EVAR_83564_1</name>
</gene>
<feature type="signal peptide" evidence="1">
    <location>
        <begin position="1"/>
        <end position="19"/>
    </location>
</feature>
<comment type="caution">
    <text evidence="2">The sequence shown here is derived from an EMBL/GenBank/DDBJ whole genome shotgun (WGS) entry which is preliminary data.</text>
</comment>
<keyword evidence="1" id="KW-0732">Signal</keyword>
<dbReference type="EMBL" id="BGZK01000201">
    <property type="protein sequence ID" value="GBP27935.1"/>
    <property type="molecule type" value="Genomic_DNA"/>
</dbReference>
<dbReference type="Proteomes" id="UP000299102">
    <property type="component" value="Unassembled WGS sequence"/>
</dbReference>
<accession>A0A4C1UND4</accession>
<name>A0A4C1UND4_EUMVA</name>
<evidence type="ECO:0000313" key="2">
    <source>
        <dbReference type="EMBL" id="GBP27935.1"/>
    </source>
</evidence>
<keyword evidence="3" id="KW-1185">Reference proteome</keyword>
<evidence type="ECO:0000256" key="1">
    <source>
        <dbReference type="SAM" id="SignalP"/>
    </source>
</evidence>
<sequence>MRAVAFMIRIVLLEIICYACVVGATPLSYEFDKSLIVHDDMHSGKTSQEKVFSLFKEKAHRDDCRNTQGHNYAEARRNYRSAGSSVVLKRNMNRSLNQKSKFQSDSTNSFPDLKSPIAVEDQEYVLSSRYGNIPFIYGLLKHGPPASGLTPVSYSGHYMLFPMAVASSCVHNRTRNIKQVYRKDHMKPSVHTAENLGRISNLAWSELIHDTIMPNILPTMPIPFTRQRDYGVSHYNSPLLSVFPKKVKEYAVPLETWPTITSGRLNPHIHEYSYNSKFEHVRKALPTDGSTF</sequence>
<feature type="chain" id="PRO_5020025755" evidence="1">
    <location>
        <begin position="20"/>
        <end position="292"/>
    </location>
</feature>
<dbReference type="AlphaFoldDB" id="A0A4C1UND4"/>
<protein>
    <submittedName>
        <fullName evidence="2">Uncharacterized protein</fullName>
    </submittedName>
</protein>
<organism evidence="2 3">
    <name type="scientific">Eumeta variegata</name>
    <name type="common">Bagworm moth</name>
    <name type="synonym">Eumeta japonica</name>
    <dbReference type="NCBI Taxonomy" id="151549"/>
    <lineage>
        <taxon>Eukaryota</taxon>
        <taxon>Metazoa</taxon>
        <taxon>Ecdysozoa</taxon>
        <taxon>Arthropoda</taxon>
        <taxon>Hexapoda</taxon>
        <taxon>Insecta</taxon>
        <taxon>Pterygota</taxon>
        <taxon>Neoptera</taxon>
        <taxon>Endopterygota</taxon>
        <taxon>Lepidoptera</taxon>
        <taxon>Glossata</taxon>
        <taxon>Ditrysia</taxon>
        <taxon>Tineoidea</taxon>
        <taxon>Psychidae</taxon>
        <taxon>Oiketicinae</taxon>
        <taxon>Eumeta</taxon>
    </lineage>
</organism>